<protein>
    <recommendedName>
        <fullName evidence="3">Cellulose synthase</fullName>
    </recommendedName>
</protein>
<accession>A0ABU9YIC3</accession>
<keyword evidence="2" id="KW-1185">Reference proteome</keyword>
<dbReference type="RefSeq" id="WP_345934843.1">
    <property type="nucleotide sequence ID" value="NZ_JBBKTV010000008.1"/>
</dbReference>
<reference evidence="1 2" key="1">
    <citation type="submission" date="2024-03" db="EMBL/GenBank/DDBJ databases">
        <title>High-quality draft genome sequencing of Tistrella sp. BH-R2-4.</title>
        <authorList>
            <person name="Dong C."/>
        </authorList>
    </citation>
    <scope>NUCLEOTIDE SEQUENCE [LARGE SCALE GENOMIC DNA]</scope>
    <source>
        <strain evidence="1 2">BH-R2-4</strain>
    </source>
</reference>
<dbReference type="Proteomes" id="UP001413721">
    <property type="component" value="Unassembled WGS sequence"/>
</dbReference>
<organism evidence="1 2">
    <name type="scientific">Tistrella arctica</name>
    <dbReference type="NCBI Taxonomy" id="3133430"/>
    <lineage>
        <taxon>Bacteria</taxon>
        <taxon>Pseudomonadati</taxon>
        <taxon>Pseudomonadota</taxon>
        <taxon>Alphaproteobacteria</taxon>
        <taxon>Geminicoccales</taxon>
        <taxon>Geminicoccaceae</taxon>
        <taxon>Tistrella</taxon>
    </lineage>
</organism>
<evidence type="ECO:0000313" key="2">
    <source>
        <dbReference type="Proteomes" id="UP001413721"/>
    </source>
</evidence>
<name>A0ABU9YIC3_9PROT</name>
<comment type="caution">
    <text evidence="1">The sequence shown here is derived from an EMBL/GenBank/DDBJ whole genome shotgun (WGS) entry which is preliminary data.</text>
</comment>
<evidence type="ECO:0008006" key="3">
    <source>
        <dbReference type="Google" id="ProtNLM"/>
    </source>
</evidence>
<dbReference type="EMBL" id="JBBKTW010000003">
    <property type="protein sequence ID" value="MEN2988544.1"/>
    <property type="molecule type" value="Genomic_DNA"/>
</dbReference>
<evidence type="ECO:0000313" key="1">
    <source>
        <dbReference type="EMBL" id="MEN2988544.1"/>
    </source>
</evidence>
<proteinExistence type="predicted"/>
<sequence length="820" mass="86091">MSLTRTLASRAGGPLMVSALALLATIQPAHTQSQPSGGESLAPGVRVQMESSAPAGSNAVDETALRYYARIRDMEKLEAEIRRLKALHPGWNTPTDLFSRTPDSPVDERPVWDLIGDGKYAEARARVAELRGRYPGWAPSQSMLDTLSMGEDRSRLISASDARQWRTVVEIADRYPALISCSSVDSMWRLADARAALGEPAGAMSLYRTIIGTCSSAAERRATIQKAAATLSGADLDALIALEQTRPHSAAETAALNQVLAGLRRGELAAAMTPASRSGGKRPEVTAGTLAAVQADAETRRDSEAALLIGWYLMGQNRAGDADGWFRKAQGWGGGQAALRGRVQALTRQGKAAEAARLARSEGLGGDYVDSMSALLGRNDDPPRAMVVDFARYAEDKRSARAAQALGWWHSRRDDPATAAAWFDNALQWGGGDEAVEGLALGLQASGQTARFQAVEQQYAGRSARLTKFFTSLRGGGGGGGGPATDAYARGDNTGCLMVLDGRMVADPRGSTAMGYAAMGYAAVVQADAGQALAGRMPPVLPPASVPAAYGAGYATPTAAWTPGAVPSGEPVYRAGLAGTGAMPSPVAGYGRNATYGYTPETVAMQAAGRLPAPQALTAGQTAGNNWSITPGAATMTGGAGIAATGYGAALPQPVPATLPPVPVEAPGTAMQRAWCLMGLGRPVEAQYAFAQARAGGGEQAADAVYGEILALMQSGLTTEAARLIETQPLSAERRTDIEAELLAARAQDAYDAEDYALAMRLLDSRRQIAPERRDLALMRAWSLYHTSKGSAARALFQRLDNELSTPESREGLRVVTIFR</sequence>
<dbReference type="Gene3D" id="1.25.40.10">
    <property type="entry name" value="Tetratricopeptide repeat domain"/>
    <property type="match status" value="1"/>
</dbReference>
<dbReference type="SUPFAM" id="SSF48452">
    <property type="entry name" value="TPR-like"/>
    <property type="match status" value="1"/>
</dbReference>
<dbReference type="InterPro" id="IPR011990">
    <property type="entry name" value="TPR-like_helical_dom_sf"/>
</dbReference>
<gene>
    <name evidence="1" type="ORF">WG926_09530</name>
</gene>